<reference evidence="2" key="1">
    <citation type="submission" date="2023-07" db="EMBL/GenBank/DDBJ databases">
        <title>Chromosome-level genome assembly of Artemia franciscana.</title>
        <authorList>
            <person name="Jo E."/>
        </authorList>
    </citation>
    <scope>NUCLEOTIDE SEQUENCE</scope>
    <source>
        <tissue evidence="2">Whole body</tissue>
    </source>
</reference>
<sequence length="800" mass="91856">MKEEITQLKLNRLELKEELKNVREKLEAESKSMKITSLKLDKSDTQLQLNQFNQELLAFRALSTVFKEELCRLNEQNEKLKEDFTTVSNECIFAYHLIRSRNAELQHEYQRRKLGDMCAAYGIKALLDLSGKMEKVKDELERTKLELKLTTVICDTDISKIWSNNIHQNNNFRFGSLESIVSTEGGNFDISSEANQRKLKEEITQLKLNRLELKEELKNVREKLEAESKSMKITSLKLDKSDTQLQLNQFNQELLAFKALSTVFKEELCRLNEQNEKLKEDFTTVSNECIFAYHLIRSRNAELQHEYQRRKLGDMCAAYGIKALLDLSGKMEKVKDELERTKLELKLTTVICDTDISKIWSNNIHQNDNFRFGSLESSVSTEGGNFDISSEGVNKEAESKSMKITSLKLDKSDTQLQLNQFNQELLASKALSTVFKEELCKLTEQNEKLKEGFTTVSNECVSAYHLIRSRNAELQYEYQRRKLGDMCAAYGIKALLELSGEMEKVKDELERTKLELKLTTIICDTDISKIWSNNIHQNMNFRFGSLESIVSTKGGNFGISSEVSNECVFAYHLLKSRNAELQYEYQRRKLGDMCAAYGIKALLDLSEEMEKVKDELARTKLQLKPTTIKCASEISKIWDTPPRTSEETISGTSLLLSGRTGGTHRQGVGFIFSPTTKKALISFTPVSERIAAIRLKGSVSNLTIIQVYTPDSARSDEECEHFYFQLQSVSDQTPKKDMLIVMGDFNAITGNDQIDRRDVMGPHRHGRLNGRGERLISFCRENDLYITNTAFKHRHRRKVY</sequence>
<evidence type="ECO:0000256" key="1">
    <source>
        <dbReference type="SAM" id="Coils"/>
    </source>
</evidence>
<dbReference type="InterPro" id="IPR036691">
    <property type="entry name" value="Endo/exonu/phosph_ase_sf"/>
</dbReference>
<dbReference type="Proteomes" id="UP001187531">
    <property type="component" value="Unassembled WGS sequence"/>
</dbReference>
<keyword evidence="1" id="KW-0175">Coiled coil</keyword>
<comment type="caution">
    <text evidence="2">The sequence shown here is derived from an EMBL/GenBank/DDBJ whole genome shotgun (WGS) entry which is preliminary data.</text>
</comment>
<dbReference type="CDD" id="cd09076">
    <property type="entry name" value="L1-EN"/>
    <property type="match status" value="1"/>
</dbReference>
<evidence type="ECO:0000313" key="3">
    <source>
        <dbReference type="Proteomes" id="UP001187531"/>
    </source>
</evidence>
<dbReference type="InterPro" id="IPR027124">
    <property type="entry name" value="Swc5/CFDP1/2"/>
</dbReference>
<feature type="coiled-coil region" evidence="1">
    <location>
        <begin position="196"/>
        <end position="234"/>
    </location>
</feature>
<accession>A0AA88KU04</accession>
<organism evidence="2 3">
    <name type="scientific">Artemia franciscana</name>
    <name type="common">Brine shrimp</name>
    <name type="synonym">Artemia sanfranciscana</name>
    <dbReference type="NCBI Taxonomy" id="6661"/>
    <lineage>
        <taxon>Eukaryota</taxon>
        <taxon>Metazoa</taxon>
        <taxon>Ecdysozoa</taxon>
        <taxon>Arthropoda</taxon>
        <taxon>Crustacea</taxon>
        <taxon>Branchiopoda</taxon>
        <taxon>Anostraca</taxon>
        <taxon>Artemiidae</taxon>
        <taxon>Artemia</taxon>
    </lineage>
</organism>
<gene>
    <name evidence="2" type="ORF">QYM36_018428</name>
</gene>
<dbReference type="AlphaFoldDB" id="A0AA88KU04"/>
<dbReference type="PANTHER" id="PTHR23227">
    <property type="entry name" value="BUCENTAUR RELATED"/>
    <property type="match status" value="1"/>
</dbReference>
<evidence type="ECO:0000313" key="2">
    <source>
        <dbReference type="EMBL" id="KAK2703032.1"/>
    </source>
</evidence>
<name>A0AA88KU04_ARTSF</name>
<dbReference type="SUPFAM" id="SSF56219">
    <property type="entry name" value="DNase I-like"/>
    <property type="match status" value="1"/>
</dbReference>
<protein>
    <submittedName>
        <fullName evidence="2">Uncharacterized protein</fullName>
    </submittedName>
</protein>
<dbReference type="EMBL" id="JAVRJZ010000124">
    <property type="protein sequence ID" value="KAK2703032.1"/>
    <property type="molecule type" value="Genomic_DNA"/>
</dbReference>
<proteinExistence type="predicted"/>
<feature type="coiled-coil region" evidence="1">
    <location>
        <begin position="5"/>
        <end position="36"/>
    </location>
</feature>
<keyword evidence="3" id="KW-1185">Reference proteome</keyword>
<dbReference type="PANTHER" id="PTHR23227:SF67">
    <property type="entry name" value="CRANIOFACIAL DEVELOPMENT PROTEIN 2-LIKE"/>
    <property type="match status" value="1"/>
</dbReference>
<dbReference type="Gene3D" id="3.60.10.10">
    <property type="entry name" value="Endonuclease/exonuclease/phosphatase"/>
    <property type="match status" value="1"/>
</dbReference>